<dbReference type="EMBL" id="CM009302">
    <property type="protein sequence ID" value="PNT06687.1"/>
    <property type="molecule type" value="Genomic_DNA"/>
</dbReference>
<gene>
    <name evidence="1" type="ORF">POPTR_013G045600</name>
</gene>
<dbReference type="AlphaFoldDB" id="B9I5M8"/>
<organism evidence="1 2">
    <name type="scientific">Populus trichocarpa</name>
    <name type="common">Western balsam poplar</name>
    <name type="synonym">Populus balsamifera subsp. trichocarpa</name>
    <dbReference type="NCBI Taxonomy" id="3694"/>
    <lineage>
        <taxon>Eukaryota</taxon>
        <taxon>Viridiplantae</taxon>
        <taxon>Streptophyta</taxon>
        <taxon>Embryophyta</taxon>
        <taxon>Tracheophyta</taxon>
        <taxon>Spermatophyta</taxon>
        <taxon>Magnoliopsida</taxon>
        <taxon>eudicotyledons</taxon>
        <taxon>Gunneridae</taxon>
        <taxon>Pentapetalae</taxon>
        <taxon>rosids</taxon>
        <taxon>fabids</taxon>
        <taxon>Malpighiales</taxon>
        <taxon>Salicaceae</taxon>
        <taxon>Saliceae</taxon>
        <taxon>Populus</taxon>
    </lineage>
</organism>
<evidence type="ECO:0000313" key="2">
    <source>
        <dbReference type="Proteomes" id="UP000006729"/>
    </source>
</evidence>
<reference evidence="1 2" key="1">
    <citation type="journal article" date="2006" name="Science">
        <title>The genome of black cottonwood, Populus trichocarpa (Torr. &amp; Gray).</title>
        <authorList>
            <person name="Tuskan G.A."/>
            <person name="Difazio S."/>
            <person name="Jansson S."/>
            <person name="Bohlmann J."/>
            <person name="Grigoriev I."/>
            <person name="Hellsten U."/>
            <person name="Putnam N."/>
            <person name="Ralph S."/>
            <person name="Rombauts S."/>
            <person name="Salamov A."/>
            <person name="Schein J."/>
            <person name="Sterck L."/>
            <person name="Aerts A."/>
            <person name="Bhalerao R.R."/>
            <person name="Bhalerao R.P."/>
            <person name="Blaudez D."/>
            <person name="Boerjan W."/>
            <person name="Brun A."/>
            <person name="Brunner A."/>
            <person name="Busov V."/>
            <person name="Campbell M."/>
            <person name="Carlson J."/>
            <person name="Chalot M."/>
            <person name="Chapman J."/>
            <person name="Chen G.L."/>
            <person name="Cooper D."/>
            <person name="Coutinho P.M."/>
            <person name="Couturier J."/>
            <person name="Covert S."/>
            <person name="Cronk Q."/>
            <person name="Cunningham R."/>
            <person name="Davis J."/>
            <person name="Degroeve S."/>
            <person name="Dejardin A."/>
            <person name="Depamphilis C."/>
            <person name="Detter J."/>
            <person name="Dirks B."/>
            <person name="Dubchak I."/>
            <person name="Duplessis S."/>
            <person name="Ehlting J."/>
            <person name="Ellis B."/>
            <person name="Gendler K."/>
            <person name="Goodstein D."/>
            <person name="Gribskov M."/>
            <person name="Grimwood J."/>
            <person name="Groover A."/>
            <person name="Gunter L."/>
            <person name="Hamberger B."/>
            <person name="Heinze B."/>
            <person name="Helariutta Y."/>
            <person name="Henrissat B."/>
            <person name="Holligan D."/>
            <person name="Holt R."/>
            <person name="Huang W."/>
            <person name="Islam-Faridi N."/>
            <person name="Jones S."/>
            <person name="Jones-Rhoades M."/>
            <person name="Jorgensen R."/>
            <person name="Joshi C."/>
            <person name="Kangasjarvi J."/>
            <person name="Karlsson J."/>
            <person name="Kelleher C."/>
            <person name="Kirkpatrick R."/>
            <person name="Kirst M."/>
            <person name="Kohler A."/>
            <person name="Kalluri U."/>
            <person name="Larimer F."/>
            <person name="Leebens-Mack J."/>
            <person name="Leple J.C."/>
            <person name="Locascio P."/>
            <person name="Lou Y."/>
            <person name="Lucas S."/>
            <person name="Martin F."/>
            <person name="Montanini B."/>
            <person name="Napoli C."/>
            <person name="Nelson D.R."/>
            <person name="Nelson C."/>
            <person name="Nieminen K."/>
            <person name="Nilsson O."/>
            <person name="Pereda V."/>
            <person name="Peter G."/>
            <person name="Philippe R."/>
            <person name="Pilate G."/>
            <person name="Poliakov A."/>
            <person name="Razumovskaya J."/>
            <person name="Richardson P."/>
            <person name="Rinaldi C."/>
            <person name="Ritland K."/>
            <person name="Rouze P."/>
            <person name="Ryaboy D."/>
            <person name="Schmutz J."/>
            <person name="Schrader J."/>
            <person name="Segerman B."/>
            <person name="Shin H."/>
            <person name="Siddiqui A."/>
            <person name="Sterky F."/>
            <person name="Terry A."/>
            <person name="Tsai C.J."/>
            <person name="Uberbacher E."/>
            <person name="Unneberg P."/>
            <person name="Vahala J."/>
            <person name="Wall K."/>
            <person name="Wessler S."/>
            <person name="Yang G."/>
            <person name="Yin T."/>
            <person name="Douglas C."/>
            <person name="Marra M."/>
            <person name="Sandberg G."/>
            <person name="Van de Peer Y."/>
            <person name="Rokhsar D."/>
        </authorList>
    </citation>
    <scope>NUCLEOTIDE SEQUENCE [LARGE SCALE GENOMIC DNA]</scope>
    <source>
        <strain evidence="2">cv. Nisqually</strain>
    </source>
</reference>
<evidence type="ECO:0000313" key="1">
    <source>
        <dbReference type="EMBL" id="PNT06687.1"/>
    </source>
</evidence>
<name>B9I5M8_POPTR</name>
<dbReference type="InParanoid" id="B9I5M8"/>
<protein>
    <submittedName>
        <fullName evidence="1">Uncharacterized protein</fullName>
    </submittedName>
</protein>
<accession>B9I5M8</accession>
<dbReference type="Proteomes" id="UP000006729">
    <property type="component" value="Chromosome 13"/>
</dbReference>
<sequence length="73" mass="8161">MAENKSMTIPGHDNIISAMAQSPVTLSLGWRLLLQAMTALSSYGNKSRKWPYGDQLVLFILGEIRNGARQKKR</sequence>
<keyword evidence="2" id="KW-1185">Reference proteome</keyword>
<dbReference type="HOGENOM" id="CLU_2709403_0_0_1"/>
<proteinExistence type="predicted"/>